<organism evidence="14 15">
    <name type="scientific">Geodia barretti</name>
    <name type="common">Barrett's horny sponge</name>
    <dbReference type="NCBI Taxonomy" id="519541"/>
    <lineage>
        <taxon>Eukaryota</taxon>
        <taxon>Metazoa</taxon>
        <taxon>Porifera</taxon>
        <taxon>Demospongiae</taxon>
        <taxon>Heteroscleromorpha</taxon>
        <taxon>Tetractinellida</taxon>
        <taxon>Astrophorina</taxon>
        <taxon>Geodiidae</taxon>
        <taxon>Geodia</taxon>
    </lineage>
</organism>
<evidence type="ECO:0000256" key="4">
    <source>
        <dbReference type="ARBA" id="ARBA00022475"/>
    </source>
</evidence>
<evidence type="ECO:0000256" key="1">
    <source>
        <dbReference type="ARBA" id="ARBA00001947"/>
    </source>
</evidence>
<dbReference type="GO" id="GO:0006508">
    <property type="term" value="P:proteolysis"/>
    <property type="evidence" value="ECO:0007669"/>
    <property type="project" value="UniProtKB-KW"/>
</dbReference>
<keyword evidence="6 13" id="KW-0812">Transmembrane</keyword>
<dbReference type="PANTHER" id="PTHR35864">
    <property type="entry name" value="ZINC METALLOPROTEASE MJ0611-RELATED"/>
    <property type="match status" value="1"/>
</dbReference>
<dbReference type="CDD" id="cd06158">
    <property type="entry name" value="S2P-M50_like_1"/>
    <property type="match status" value="1"/>
</dbReference>
<evidence type="ECO:0000313" key="15">
    <source>
        <dbReference type="Proteomes" id="UP001174909"/>
    </source>
</evidence>
<keyword evidence="9" id="KW-0862">Zinc</keyword>
<feature type="transmembrane region" description="Helical" evidence="13">
    <location>
        <begin position="196"/>
        <end position="217"/>
    </location>
</feature>
<keyword evidence="4" id="KW-1003">Cell membrane</keyword>
<proteinExistence type="inferred from homology"/>
<dbReference type="GO" id="GO:0046872">
    <property type="term" value="F:metal ion binding"/>
    <property type="evidence" value="ECO:0007669"/>
    <property type="project" value="UniProtKB-KW"/>
</dbReference>
<reference evidence="14" key="1">
    <citation type="submission" date="2023-03" db="EMBL/GenBank/DDBJ databases">
        <authorList>
            <person name="Steffen K."/>
            <person name="Cardenas P."/>
        </authorList>
    </citation>
    <scope>NUCLEOTIDE SEQUENCE</scope>
</reference>
<evidence type="ECO:0000256" key="9">
    <source>
        <dbReference type="ARBA" id="ARBA00022833"/>
    </source>
</evidence>
<comment type="cofactor">
    <cofactor evidence="1">
        <name>Zn(2+)</name>
        <dbReference type="ChEBI" id="CHEBI:29105"/>
    </cofactor>
</comment>
<evidence type="ECO:0000256" key="3">
    <source>
        <dbReference type="ARBA" id="ARBA00007931"/>
    </source>
</evidence>
<dbReference type="GO" id="GO:0005886">
    <property type="term" value="C:plasma membrane"/>
    <property type="evidence" value="ECO:0007669"/>
    <property type="project" value="UniProtKB-SubCell"/>
</dbReference>
<evidence type="ECO:0000256" key="6">
    <source>
        <dbReference type="ARBA" id="ARBA00022692"/>
    </source>
</evidence>
<comment type="subcellular location">
    <subcellularLocation>
        <location evidence="2">Cell membrane</location>
        <topology evidence="2">Multi-pass membrane protein</topology>
    </subcellularLocation>
</comment>
<evidence type="ECO:0000256" key="12">
    <source>
        <dbReference type="ARBA" id="ARBA00023136"/>
    </source>
</evidence>
<dbReference type="Proteomes" id="UP001174909">
    <property type="component" value="Unassembled WGS sequence"/>
</dbReference>
<dbReference type="EMBL" id="CASHTH010004402">
    <property type="protein sequence ID" value="CAI8056883.1"/>
    <property type="molecule type" value="Genomic_DNA"/>
</dbReference>
<keyword evidence="8" id="KW-0378">Hydrolase</keyword>
<comment type="caution">
    <text evidence="14">The sequence shown here is derived from an EMBL/GenBank/DDBJ whole genome shotgun (WGS) entry which is preliminary data.</text>
</comment>
<keyword evidence="11 14" id="KW-0482">Metalloprotease</keyword>
<sequence>MIISSTSLISDAFDTLLRLWVLCALASAFAVVVNGWCQAVAATLFGDPAPRAQGRLFGNPVRHFDPVGSILSTMTGFGWGRAVPGNATRQGRWPSVAIAAAGPVGNITVAFLLAAPIKAGWLSWSNPSPDSLVLVMTGGLQSGISDVVGLLVVYNLLMAVFHILPFSPLTGYRVLAALLPASAAETHQKFQRFAPLLLVVLVSASYVLPPGLLWSTILPAAQWLGGLATGY</sequence>
<accession>A0AA35TZK1</accession>
<evidence type="ECO:0000256" key="11">
    <source>
        <dbReference type="ARBA" id="ARBA00023049"/>
    </source>
</evidence>
<evidence type="ECO:0000256" key="7">
    <source>
        <dbReference type="ARBA" id="ARBA00022723"/>
    </source>
</evidence>
<feature type="transmembrane region" description="Helical" evidence="13">
    <location>
        <begin position="19"/>
        <end position="45"/>
    </location>
</feature>
<dbReference type="InterPro" id="IPR052348">
    <property type="entry name" value="Metallopeptidase_M50B"/>
</dbReference>
<evidence type="ECO:0000313" key="14">
    <source>
        <dbReference type="EMBL" id="CAI8056883.1"/>
    </source>
</evidence>
<feature type="transmembrane region" description="Helical" evidence="13">
    <location>
        <begin position="96"/>
        <end position="124"/>
    </location>
</feature>
<keyword evidence="12 13" id="KW-0472">Membrane</keyword>
<evidence type="ECO:0000256" key="2">
    <source>
        <dbReference type="ARBA" id="ARBA00004651"/>
    </source>
</evidence>
<gene>
    <name evidence="14" type="ORF">GBAR_LOCUS30976</name>
</gene>
<keyword evidence="7" id="KW-0479">Metal-binding</keyword>
<evidence type="ECO:0000256" key="5">
    <source>
        <dbReference type="ARBA" id="ARBA00022670"/>
    </source>
</evidence>
<comment type="similarity">
    <text evidence="3">Belongs to the peptidase M50B family.</text>
</comment>
<keyword evidence="10 13" id="KW-1133">Transmembrane helix</keyword>
<evidence type="ECO:0000256" key="10">
    <source>
        <dbReference type="ARBA" id="ARBA00022989"/>
    </source>
</evidence>
<dbReference type="AlphaFoldDB" id="A0AA35TZK1"/>
<evidence type="ECO:0000256" key="8">
    <source>
        <dbReference type="ARBA" id="ARBA00022801"/>
    </source>
</evidence>
<evidence type="ECO:0000256" key="13">
    <source>
        <dbReference type="SAM" id="Phobius"/>
    </source>
</evidence>
<dbReference type="PANTHER" id="PTHR35864:SF1">
    <property type="entry name" value="ZINC METALLOPROTEASE YWHC-RELATED"/>
    <property type="match status" value="1"/>
</dbReference>
<keyword evidence="15" id="KW-1185">Reference proteome</keyword>
<name>A0AA35TZK1_GEOBA</name>
<dbReference type="InterPro" id="IPR044537">
    <property type="entry name" value="Rip2-like"/>
</dbReference>
<protein>
    <submittedName>
        <fullName evidence="14">Zinc metalloprotease YwhC</fullName>
    </submittedName>
</protein>
<keyword evidence="5" id="KW-0645">Protease</keyword>
<dbReference type="GO" id="GO:0008237">
    <property type="term" value="F:metallopeptidase activity"/>
    <property type="evidence" value="ECO:0007669"/>
    <property type="project" value="UniProtKB-KW"/>
</dbReference>